<evidence type="ECO:0000313" key="4">
    <source>
        <dbReference type="Proteomes" id="UP000014660"/>
    </source>
</evidence>
<protein>
    <recommendedName>
        <fullName evidence="2">Transposase IS4-like domain-containing protein</fullName>
    </recommendedName>
</protein>
<dbReference type="GO" id="GO:0004803">
    <property type="term" value="F:transposase activity"/>
    <property type="evidence" value="ECO:0007669"/>
    <property type="project" value="InterPro"/>
</dbReference>
<dbReference type="Proteomes" id="UP000014660">
    <property type="component" value="Chromosome"/>
</dbReference>
<dbReference type="HOGENOM" id="CLU_1478856_0_0_2"/>
<feature type="transmembrane region" description="Helical" evidence="1">
    <location>
        <begin position="129"/>
        <end position="148"/>
    </location>
</feature>
<dbReference type="GeneID" id="16025666"/>
<proteinExistence type="predicted"/>
<keyword evidence="4" id="KW-1185">Reference proteome</keyword>
<dbReference type="InterPro" id="IPR012337">
    <property type="entry name" value="RNaseH-like_sf"/>
</dbReference>
<gene>
    <name evidence="3" type="ORF">FACI_IFERC00001G1482</name>
</gene>
<evidence type="ECO:0000259" key="2">
    <source>
        <dbReference type="Pfam" id="PF01609"/>
    </source>
</evidence>
<sequence length="182" mass="21773">MDRGYLDSSVMDAVDSMKLKYIIPAKDNHKVIKFKKMDLKYCKDVYGNEFPFMVLRDNIGSSKRVNANFVHIVYYSHKKHDFSFYTNINVNENNVIELAELYRKRWGIENGYQERKIDIREKTHSSHMAIRQFLYFFSILVYNIWVLINLIRRIYGLSHIILMDFLISMGNRKWKTIINNNG</sequence>
<keyword evidence="1" id="KW-0812">Transmembrane</keyword>
<keyword evidence="1" id="KW-0472">Membrane</keyword>
<keyword evidence="1" id="KW-1133">Transmembrane helix</keyword>
<dbReference type="InterPro" id="IPR002559">
    <property type="entry name" value="Transposase_11"/>
</dbReference>
<evidence type="ECO:0000256" key="1">
    <source>
        <dbReference type="SAM" id="Phobius"/>
    </source>
</evidence>
<feature type="domain" description="Transposase IS4-like" evidence="2">
    <location>
        <begin position="1"/>
        <end position="143"/>
    </location>
</feature>
<dbReference type="GO" id="GO:0003677">
    <property type="term" value="F:DNA binding"/>
    <property type="evidence" value="ECO:0007669"/>
    <property type="project" value="InterPro"/>
</dbReference>
<organism evidence="3 4">
    <name type="scientific">Ferroplasma acidarmanus Fer1</name>
    <dbReference type="NCBI Taxonomy" id="333146"/>
    <lineage>
        <taxon>Archaea</taxon>
        <taxon>Methanobacteriati</taxon>
        <taxon>Thermoplasmatota</taxon>
        <taxon>Thermoplasmata</taxon>
        <taxon>Thermoplasmatales</taxon>
        <taxon>Ferroplasmaceae</taxon>
        <taxon>Ferroplasma</taxon>
    </lineage>
</organism>
<name>S0ARP3_FERAC</name>
<dbReference type="GO" id="GO:0006313">
    <property type="term" value="P:DNA transposition"/>
    <property type="evidence" value="ECO:0007669"/>
    <property type="project" value="InterPro"/>
</dbReference>
<dbReference type="EMBL" id="CP004145">
    <property type="protein sequence ID" value="AGO61462.1"/>
    <property type="molecule type" value="Genomic_DNA"/>
</dbReference>
<evidence type="ECO:0000313" key="3">
    <source>
        <dbReference type="EMBL" id="AGO61462.1"/>
    </source>
</evidence>
<dbReference type="AlphaFoldDB" id="S0ARP3"/>
<accession>S0ARP3</accession>
<dbReference type="KEGG" id="fac:FACI_IFERC01G1482"/>
<dbReference type="RefSeq" id="WP_009887517.1">
    <property type="nucleotide sequence ID" value="NC_021592.1"/>
</dbReference>
<dbReference type="SUPFAM" id="SSF53098">
    <property type="entry name" value="Ribonuclease H-like"/>
    <property type="match status" value="1"/>
</dbReference>
<reference evidence="3 4" key="1">
    <citation type="journal article" date="2007" name="Proc. Natl. Acad. Sci. U.S.A.">
        <title>Genome dynamics in a natural archaeal population.</title>
        <authorList>
            <person name="Allen E.E."/>
            <person name="Tyson G.W."/>
            <person name="Whitaker R.J."/>
            <person name="Detter J.C."/>
            <person name="Richardson P.M."/>
            <person name="Banfield J.F."/>
        </authorList>
    </citation>
    <scope>NUCLEOTIDE SEQUENCE [LARGE SCALE GENOMIC DNA]</scope>
    <source>
        <strain evidence="4">fer1</strain>
    </source>
</reference>
<dbReference type="Pfam" id="PF01609">
    <property type="entry name" value="DDE_Tnp_1"/>
    <property type="match status" value="1"/>
</dbReference>